<keyword evidence="2" id="KW-1133">Transmembrane helix</keyword>
<protein>
    <submittedName>
        <fullName evidence="4">Uncharacterized protein</fullName>
    </submittedName>
</protein>
<comment type="caution">
    <text evidence="4">The sequence shown here is derived from an EMBL/GenBank/DDBJ whole genome shotgun (WGS) entry which is preliminary data.</text>
</comment>
<organism evidence="4 5">
    <name type="scientific">Actinokineospora guangxiensis</name>
    <dbReference type="NCBI Taxonomy" id="1490288"/>
    <lineage>
        <taxon>Bacteria</taxon>
        <taxon>Bacillati</taxon>
        <taxon>Actinomycetota</taxon>
        <taxon>Actinomycetes</taxon>
        <taxon>Pseudonocardiales</taxon>
        <taxon>Pseudonocardiaceae</taxon>
        <taxon>Actinokineospora</taxon>
    </lineage>
</organism>
<sequence>MRRRVRTIAAGLALVLGGASAGLVAGATQAAAAEPIVVGSCAASIQGAPGTPISLAPSAVLGPVLSIVRAVPLLGPGLAGGVEDALSTMGNIPLGVIPNADTTIGGGTIAAAAVPRIKSAISKVPLIGPALAGIVTQVQGALTTGCGIVVDVVNAVAEPVQEGGETVGKVVEGTVGRVLPGGSAPGPGPGPGQPNPPGGGNPGGGSPNQPGGGNPGGGGGGVPGVSNPILGGGAGIGTPPLYDGLGRAPRDYYGGIPVFSPGLFSPSPAVRYGGAVPGYTPEFGILGGESGGDGVQAAGHAEAIGGPVGNRIALPVLLAVLILSGVTAALVRTWVLRRTAA</sequence>
<keyword evidence="5" id="KW-1185">Reference proteome</keyword>
<reference evidence="5" key="1">
    <citation type="journal article" date="2019" name="Int. J. Syst. Evol. Microbiol.">
        <title>The Global Catalogue of Microorganisms (GCM) 10K type strain sequencing project: providing services to taxonomists for standard genome sequencing and annotation.</title>
        <authorList>
            <consortium name="The Broad Institute Genomics Platform"/>
            <consortium name="The Broad Institute Genome Sequencing Center for Infectious Disease"/>
            <person name="Wu L."/>
            <person name="Ma J."/>
        </authorList>
    </citation>
    <scope>NUCLEOTIDE SEQUENCE [LARGE SCALE GENOMIC DNA]</scope>
    <source>
        <strain evidence="5">CCUG 59778</strain>
    </source>
</reference>
<keyword evidence="2" id="KW-0472">Membrane</keyword>
<evidence type="ECO:0000256" key="2">
    <source>
        <dbReference type="SAM" id="Phobius"/>
    </source>
</evidence>
<feature type="chain" id="PRO_5046871564" evidence="3">
    <location>
        <begin position="22"/>
        <end position="341"/>
    </location>
</feature>
<evidence type="ECO:0000256" key="3">
    <source>
        <dbReference type="SAM" id="SignalP"/>
    </source>
</evidence>
<evidence type="ECO:0000313" key="4">
    <source>
        <dbReference type="EMBL" id="MFC5285578.1"/>
    </source>
</evidence>
<feature type="region of interest" description="Disordered" evidence="1">
    <location>
        <begin position="176"/>
        <end position="226"/>
    </location>
</feature>
<keyword evidence="3" id="KW-0732">Signal</keyword>
<dbReference type="EMBL" id="JBHSKF010000001">
    <property type="protein sequence ID" value="MFC5285578.1"/>
    <property type="molecule type" value="Genomic_DNA"/>
</dbReference>
<accession>A0ABW0EDV3</accession>
<feature type="compositionally biased region" description="Gly residues" evidence="1">
    <location>
        <begin position="200"/>
        <end position="223"/>
    </location>
</feature>
<keyword evidence="2" id="KW-0812">Transmembrane</keyword>
<evidence type="ECO:0000256" key="1">
    <source>
        <dbReference type="SAM" id="MobiDB-lite"/>
    </source>
</evidence>
<gene>
    <name evidence="4" type="ORF">ACFPM7_00815</name>
</gene>
<dbReference type="RefSeq" id="WP_378242642.1">
    <property type="nucleotide sequence ID" value="NZ_JBHSKF010000001.1"/>
</dbReference>
<feature type="transmembrane region" description="Helical" evidence="2">
    <location>
        <begin position="312"/>
        <end position="335"/>
    </location>
</feature>
<feature type="compositionally biased region" description="Pro residues" evidence="1">
    <location>
        <begin position="186"/>
        <end position="199"/>
    </location>
</feature>
<dbReference type="Proteomes" id="UP001596157">
    <property type="component" value="Unassembled WGS sequence"/>
</dbReference>
<feature type="signal peptide" evidence="3">
    <location>
        <begin position="1"/>
        <end position="21"/>
    </location>
</feature>
<proteinExistence type="predicted"/>
<name>A0ABW0EDV3_9PSEU</name>
<evidence type="ECO:0000313" key="5">
    <source>
        <dbReference type="Proteomes" id="UP001596157"/>
    </source>
</evidence>